<name>A0AAD6HAN6_9EURO</name>
<protein>
    <submittedName>
        <fullName evidence="2">Uncharacterized protein</fullName>
    </submittedName>
</protein>
<dbReference type="Proteomes" id="UP001215712">
    <property type="component" value="Unassembled WGS sequence"/>
</dbReference>
<keyword evidence="1" id="KW-0472">Membrane</keyword>
<organism evidence="2 3">
    <name type="scientific">Penicillium malachiteum</name>
    <dbReference type="NCBI Taxonomy" id="1324776"/>
    <lineage>
        <taxon>Eukaryota</taxon>
        <taxon>Fungi</taxon>
        <taxon>Dikarya</taxon>
        <taxon>Ascomycota</taxon>
        <taxon>Pezizomycotina</taxon>
        <taxon>Eurotiomycetes</taxon>
        <taxon>Eurotiomycetidae</taxon>
        <taxon>Eurotiales</taxon>
        <taxon>Aspergillaceae</taxon>
        <taxon>Penicillium</taxon>
    </lineage>
</organism>
<keyword evidence="1" id="KW-0812">Transmembrane</keyword>
<keyword evidence="3" id="KW-1185">Reference proteome</keyword>
<proteinExistence type="predicted"/>
<evidence type="ECO:0000313" key="2">
    <source>
        <dbReference type="EMBL" id="KAJ5703469.1"/>
    </source>
</evidence>
<evidence type="ECO:0000256" key="1">
    <source>
        <dbReference type="SAM" id="Phobius"/>
    </source>
</evidence>
<comment type="caution">
    <text evidence="2">The sequence shown here is derived from an EMBL/GenBank/DDBJ whole genome shotgun (WGS) entry which is preliminary data.</text>
</comment>
<dbReference type="EMBL" id="JAQJAN010000023">
    <property type="protein sequence ID" value="KAJ5703469.1"/>
    <property type="molecule type" value="Genomic_DNA"/>
</dbReference>
<feature type="transmembrane region" description="Helical" evidence="1">
    <location>
        <begin position="39"/>
        <end position="61"/>
    </location>
</feature>
<reference evidence="2" key="1">
    <citation type="journal article" date="2023" name="IMA Fungus">
        <title>Comparative genomic study of the Penicillium genus elucidates a diverse pangenome and 15 lateral gene transfer events.</title>
        <authorList>
            <person name="Petersen C."/>
            <person name="Sorensen T."/>
            <person name="Nielsen M.R."/>
            <person name="Sondergaard T.E."/>
            <person name="Sorensen J.L."/>
            <person name="Fitzpatrick D.A."/>
            <person name="Frisvad J.C."/>
            <person name="Nielsen K.L."/>
        </authorList>
    </citation>
    <scope>NUCLEOTIDE SEQUENCE</scope>
    <source>
        <strain evidence="2">IBT 17514</strain>
    </source>
</reference>
<gene>
    <name evidence="2" type="ORF">N7493_011858</name>
</gene>
<reference evidence="2" key="2">
    <citation type="submission" date="2023-01" db="EMBL/GenBank/DDBJ databases">
        <authorList>
            <person name="Petersen C."/>
        </authorList>
    </citation>
    <scope>NUCLEOTIDE SEQUENCE</scope>
    <source>
        <strain evidence="2">IBT 17514</strain>
    </source>
</reference>
<dbReference type="AlphaFoldDB" id="A0AAD6HAN6"/>
<accession>A0AAD6HAN6</accession>
<evidence type="ECO:0000313" key="3">
    <source>
        <dbReference type="Proteomes" id="UP001215712"/>
    </source>
</evidence>
<sequence>MRYDRVASHEDEESVQIKETAQNSTSLHFYIKEKCYQGWHLLIFAAIQSVVIVILLILVLAKAGRTSPLQGDWSTTMIYGFDKPYMSLNHTYDHLWNETSKSGLVITDAGEPGAIAMLDSHLFAK</sequence>
<keyword evidence="1" id="KW-1133">Transmembrane helix</keyword>